<dbReference type="OrthoDB" id="8192724at2759"/>
<name>A0A8J5UUQ5_9HYME</name>
<evidence type="ECO:0000313" key="2">
    <source>
        <dbReference type="EMBL" id="KAG8037695.1"/>
    </source>
</evidence>
<evidence type="ECO:0000313" key="3">
    <source>
        <dbReference type="Proteomes" id="UP000729913"/>
    </source>
</evidence>
<comment type="caution">
    <text evidence="2">The sequence shown here is derived from an EMBL/GenBank/DDBJ whole genome shotgun (WGS) entry which is preliminary data.</text>
</comment>
<gene>
    <name evidence="2" type="ORF">G9C98_005906</name>
</gene>
<accession>A0A8J5UUQ5</accession>
<evidence type="ECO:0000256" key="1">
    <source>
        <dbReference type="SAM" id="SignalP"/>
    </source>
</evidence>
<dbReference type="EMBL" id="JAAOIC020000047">
    <property type="protein sequence ID" value="KAG8037695.1"/>
    <property type="molecule type" value="Genomic_DNA"/>
</dbReference>
<proteinExistence type="predicted"/>
<reference evidence="2" key="2">
    <citation type="submission" date="2021-04" db="EMBL/GenBank/DDBJ databases">
        <title>Genome-wide patterns of bracovirus chromosomal integration into multiple host tissues during parasitism.</title>
        <authorList>
            <person name="Chebbi M.A.C."/>
        </authorList>
    </citation>
    <scope>NUCLEOTIDE SEQUENCE</scope>
    <source>
        <tissue evidence="2">Whole body</tissue>
    </source>
</reference>
<reference evidence="2" key="1">
    <citation type="submission" date="2020-03" db="EMBL/GenBank/DDBJ databases">
        <authorList>
            <person name="Chebbi M.A."/>
            <person name="Drezen J.M."/>
        </authorList>
    </citation>
    <scope>NUCLEOTIDE SEQUENCE</scope>
    <source>
        <tissue evidence="2">Whole body</tissue>
    </source>
</reference>
<keyword evidence="1" id="KW-0732">Signal</keyword>
<protein>
    <submittedName>
        <fullName evidence="2">Uncharacterized protein</fullName>
    </submittedName>
</protein>
<feature type="signal peptide" evidence="1">
    <location>
        <begin position="1"/>
        <end position="21"/>
    </location>
</feature>
<sequence length="233" mass="27324">MWLSFPLLATLINVGVSLSESAEYEQTELLSPSVNRNQNNAFINNKNEFPTKLKQRAFENMKDHSNWDKFNYKVDQNLRSIPANTEPLDDTIFDYLDELQTNELDEATLNQLSNYLSSLLSQPIWNTPLVIVEDPLLLDETEDSSEFDMMPSVNKRSRYYRRYPWKRQHSRPGNSLDYESLHLCTPSRNDVYQLLVALHQVRNGEKQATVNFCKRRRPVSKVFTSIRFLGRRK</sequence>
<feature type="chain" id="PRO_5035156901" evidence="1">
    <location>
        <begin position="22"/>
        <end position="233"/>
    </location>
</feature>
<dbReference type="Proteomes" id="UP000729913">
    <property type="component" value="Unassembled WGS sequence"/>
</dbReference>
<dbReference type="AlphaFoldDB" id="A0A8J5UUQ5"/>
<organism evidence="2 3">
    <name type="scientific">Cotesia typhae</name>
    <dbReference type="NCBI Taxonomy" id="2053667"/>
    <lineage>
        <taxon>Eukaryota</taxon>
        <taxon>Metazoa</taxon>
        <taxon>Ecdysozoa</taxon>
        <taxon>Arthropoda</taxon>
        <taxon>Hexapoda</taxon>
        <taxon>Insecta</taxon>
        <taxon>Pterygota</taxon>
        <taxon>Neoptera</taxon>
        <taxon>Endopterygota</taxon>
        <taxon>Hymenoptera</taxon>
        <taxon>Apocrita</taxon>
        <taxon>Ichneumonoidea</taxon>
        <taxon>Braconidae</taxon>
        <taxon>Microgastrinae</taxon>
        <taxon>Cotesia</taxon>
    </lineage>
</organism>
<keyword evidence="3" id="KW-1185">Reference proteome</keyword>